<evidence type="ECO:0000313" key="5">
    <source>
        <dbReference type="EMBL" id="KAJ6625438.1"/>
    </source>
</evidence>
<keyword evidence="5" id="KW-0378">Hydrolase</keyword>
<comment type="catalytic activity">
    <reaction evidence="1">
        <text>Thiol-dependent hydrolysis of ester, thioester, amide, peptide and isopeptide bonds formed by the C-terminal Gly of ubiquitin (a 76-residue protein attached to proteins as an intracellular targeting signal).</text>
        <dbReference type="EC" id="3.4.19.12"/>
    </reaction>
</comment>
<dbReference type="PROSITE" id="PS50235">
    <property type="entry name" value="USP_3"/>
    <property type="match status" value="1"/>
</dbReference>
<dbReference type="OrthoDB" id="265776at2759"/>
<dbReference type="EC" id="3.4.19.12" evidence="2"/>
<dbReference type="InterPro" id="IPR038765">
    <property type="entry name" value="Papain-like_cys_pep_sf"/>
</dbReference>
<feature type="compositionally biased region" description="Polar residues" evidence="3">
    <location>
        <begin position="23"/>
        <end position="37"/>
    </location>
</feature>
<feature type="compositionally biased region" description="Polar residues" evidence="3">
    <location>
        <begin position="1"/>
        <end position="15"/>
    </location>
</feature>
<evidence type="ECO:0000256" key="3">
    <source>
        <dbReference type="SAM" id="MobiDB-lite"/>
    </source>
</evidence>
<dbReference type="PANTHER" id="PTHR21646">
    <property type="entry name" value="UBIQUITIN CARBOXYL-TERMINAL HYDROLASE"/>
    <property type="match status" value="1"/>
</dbReference>
<feature type="region of interest" description="Disordered" evidence="3">
    <location>
        <begin position="1"/>
        <end position="54"/>
    </location>
</feature>
<name>A0A9Q0RU82_9DIPT</name>
<dbReference type="InterPro" id="IPR028889">
    <property type="entry name" value="USP"/>
</dbReference>
<dbReference type="AlphaFoldDB" id="A0A9Q0RU82"/>
<dbReference type="InterPro" id="IPR050185">
    <property type="entry name" value="Ub_carboxyl-term_hydrolase"/>
</dbReference>
<evidence type="ECO:0000256" key="1">
    <source>
        <dbReference type="ARBA" id="ARBA00000707"/>
    </source>
</evidence>
<accession>A0A9Q0RU82</accession>
<dbReference type="Pfam" id="PF00443">
    <property type="entry name" value="UCH"/>
    <property type="match status" value="1"/>
</dbReference>
<protein>
    <recommendedName>
        <fullName evidence="2">ubiquitinyl hydrolase 1</fullName>
        <ecNumber evidence="2">3.4.19.12</ecNumber>
    </recommendedName>
</protein>
<dbReference type="GO" id="GO:0016579">
    <property type="term" value="P:protein deubiquitination"/>
    <property type="evidence" value="ECO:0007669"/>
    <property type="project" value="InterPro"/>
</dbReference>
<feature type="region of interest" description="Disordered" evidence="3">
    <location>
        <begin position="613"/>
        <end position="637"/>
    </location>
</feature>
<evidence type="ECO:0000313" key="6">
    <source>
        <dbReference type="Proteomes" id="UP001151699"/>
    </source>
</evidence>
<dbReference type="FunFam" id="3.90.70.10:FF:000132">
    <property type="entry name" value="Ubiquitin carboxyl-terminal hydrolase 32"/>
    <property type="match status" value="1"/>
</dbReference>
<reference evidence="5" key="1">
    <citation type="submission" date="2022-07" db="EMBL/GenBank/DDBJ databases">
        <authorList>
            <person name="Trinca V."/>
            <person name="Uliana J.V.C."/>
            <person name="Torres T.T."/>
            <person name="Ward R.J."/>
            <person name="Monesi N."/>
        </authorList>
    </citation>
    <scope>NUCLEOTIDE SEQUENCE</scope>
    <source>
        <strain evidence="5">HSMRA1968</strain>
        <tissue evidence="5">Whole embryos</tissue>
    </source>
</reference>
<comment type="caution">
    <text evidence="5">The sequence shown here is derived from an EMBL/GenBank/DDBJ whole genome shotgun (WGS) entry which is preliminary data.</text>
</comment>
<dbReference type="PROSITE" id="PS00973">
    <property type="entry name" value="USP_2"/>
    <property type="match status" value="1"/>
</dbReference>
<dbReference type="GO" id="GO:0005794">
    <property type="term" value="C:Golgi apparatus"/>
    <property type="evidence" value="ECO:0007669"/>
    <property type="project" value="TreeGrafter"/>
</dbReference>
<dbReference type="EMBL" id="WJQU01003355">
    <property type="protein sequence ID" value="KAJ6625438.1"/>
    <property type="molecule type" value="Genomic_DNA"/>
</dbReference>
<sequence length="637" mass="71850">QTSELSTSPENTFVHQANRKKASSVTLLSMKDTTNKNSLDEPNDYPNKSPDKPNYSVIESMKFNGGENIDNTTPTDSCLCGGNGSACDSIEHSVPISNKCNDKSAIKNCYGDGHRTAGNYLIAVHRKMSRQDTYFLSYHKTRPSLFGVPLLIPCYEGGTNKDLYCAVWMQVARFLSPLPPTPPDQSNHATDCDDSLGYEFPFTLRAVSDGGRVCALCPWSRFCRGCQIPCNDEPLLKGYLSSAESSNSSTPKLSTRDAFPGISRQISEISFGEARNTSAIHIAIDWDPTALHLRYQSTRERVWTEHESVAICRRQQTEPVDLDHCLRAFTSEEKLEEWYHCAHCKGKKPATKKLQIWKLPPILIIHLKRFNFVNNKWVKSQKVVNFPFKNFDPTPYLASVPQETILRHKELAEQHGGINGVVNSTDKKCNMEIDDEICEFDRENFIGSIDENEVAEEAMTLDDVDGKDDEQCESSLENGVINKMSSRYSVNNSTKRMPNRTNVRRQRLVSSSLTQTPVIDGQLVDYHNHKLQDGQDPYDLKYQLYAVVSHSGMLNGGHYISYASNPNNSWYYYNDSSCREIPNQPNIDPGSAYLLFYERQGLNYSPYLPKVDDRPLPNGNVIESDDSDSEMKKLCLG</sequence>
<organism evidence="5 6">
    <name type="scientific">Pseudolycoriella hygida</name>
    <dbReference type="NCBI Taxonomy" id="35572"/>
    <lineage>
        <taxon>Eukaryota</taxon>
        <taxon>Metazoa</taxon>
        <taxon>Ecdysozoa</taxon>
        <taxon>Arthropoda</taxon>
        <taxon>Hexapoda</taxon>
        <taxon>Insecta</taxon>
        <taxon>Pterygota</taxon>
        <taxon>Neoptera</taxon>
        <taxon>Endopterygota</taxon>
        <taxon>Diptera</taxon>
        <taxon>Nematocera</taxon>
        <taxon>Sciaroidea</taxon>
        <taxon>Sciaridae</taxon>
        <taxon>Pseudolycoriella</taxon>
    </lineage>
</organism>
<evidence type="ECO:0000259" key="4">
    <source>
        <dbReference type="PROSITE" id="PS50235"/>
    </source>
</evidence>
<feature type="non-terminal residue" evidence="5">
    <location>
        <position position="637"/>
    </location>
</feature>
<gene>
    <name evidence="5" type="primary">Usp32_0</name>
    <name evidence="5" type="ORF">Bhyg_17682</name>
</gene>
<dbReference type="PANTHER" id="PTHR21646:SF76">
    <property type="entry name" value="UBIQUITIN CARBOXYL-TERMINAL HYDROLASE 32"/>
    <property type="match status" value="1"/>
</dbReference>
<keyword evidence="6" id="KW-1185">Reference proteome</keyword>
<dbReference type="Proteomes" id="UP001151699">
    <property type="component" value="Unassembled WGS sequence"/>
</dbReference>
<dbReference type="InterPro" id="IPR001394">
    <property type="entry name" value="Peptidase_C19_UCH"/>
</dbReference>
<dbReference type="GO" id="GO:0004843">
    <property type="term" value="F:cysteine-type deubiquitinase activity"/>
    <property type="evidence" value="ECO:0007669"/>
    <property type="project" value="UniProtKB-EC"/>
</dbReference>
<feature type="domain" description="USP" evidence="4">
    <location>
        <begin position="100"/>
        <end position="600"/>
    </location>
</feature>
<proteinExistence type="predicted"/>
<dbReference type="InterPro" id="IPR018200">
    <property type="entry name" value="USP_CS"/>
</dbReference>
<dbReference type="SUPFAM" id="SSF54001">
    <property type="entry name" value="Cysteine proteinases"/>
    <property type="match status" value="1"/>
</dbReference>
<dbReference type="Gene3D" id="3.90.70.10">
    <property type="entry name" value="Cysteine proteinases"/>
    <property type="match status" value="1"/>
</dbReference>
<evidence type="ECO:0000256" key="2">
    <source>
        <dbReference type="ARBA" id="ARBA00012759"/>
    </source>
</evidence>